<reference evidence="2" key="1">
    <citation type="submission" date="2022-10" db="EMBL/GenBank/DDBJ databases">
        <title>Genome assembly of Pristionchus species.</title>
        <authorList>
            <person name="Yoshida K."/>
            <person name="Sommer R.J."/>
        </authorList>
    </citation>
    <scope>NUCLEOTIDE SEQUENCE [LARGE SCALE GENOMIC DNA]</scope>
    <source>
        <strain evidence="2">RS5460</strain>
    </source>
</reference>
<evidence type="ECO:0000313" key="2">
    <source>
        <dbReference type="Proteomes" id="UP001328107"/>
    </source>
</evidence>
<sequence length="71" mass="7759">PLSTALKCYLESSKDRALGRQEYDCLNSLAEYCMIAEGDGVKARSCDESAQLCQLIGETCEERNGAKICCC</sequence>
<gene>
    <name evidence="1" type="ORF">PMAYCL1PPCAC_04150</name>
</gene>
<dbReference type="AlphaFoldDB" id="A0AAN4Z9Z3"/>
<evidence type="ECO:0000313" key="1">
    <source>
        <dbReference type="EMBL" id="GMR33955.1"/>
    </source>
</evidence>
<comment type="caution">
    <text evidence="1">The sequence shown here is derived from an EMBL/GenBank/DDBJ whole genome shotgun (WGS) entry which is preliminary data.</text>
</comment>
<accession>A0AAN4Z9Z3</accession>
<dbReference type="EMBL" id="BTRK01000001">
    <property type="protein sequence ID" value="GMR33955.1"/>
    <property type="molecule type" value="Genomic_DNA"/>
</dbReference>
<feature type="non-terminal residue" evidence="1">
    <location>
        <position position="1"/>
    </location>
</feature>
<organism evidence="1 2">
    <name type="scientific">Pristionchus mayeri</name>
    <dbReference type="NCBI Taxonomy" id="1317129"/>
    <lineage>
        <taxon>Eukaryota</taxon>
        <taxon>Metazoa</taxon>
        <taxon>Ecdysozoa</taxon>
        <taxon>Nematoda</taxon>
        <taxon>Chromadorea</taxon>
        <taxon>Rhabditida</taxon>
        <taxon>Rhabditina</taxon>
        <taxon>Diplogasteromorpha</taxon>
        <taxon>Diplogasteroidea</taxon>
        <taxon>Neodiplogasteridae</taxon>
        <taxon>Pristionchus</taxon>
    </lineage>
</organism>
<keyword evidence="2" id="KW-1185">Reference proteome</keyword>
<dbReference type="Proteomes" id="UP001328107">
    <property type="component" value="Unassembled WGS sequence"/>
</dbReference>
<name>A0AAN4Z9Z3_9BILA</name>
<proteinExistence type="predicted"/>
<protein>
    <submittedName>
        <fullName evidence="1">Uncharacterized protein</fullName>
    </submittedName>
</protein>